<organism evidence="1">
    <name type="scientific">Microbacterium sp. LWS13-1.2</name>
    <dbReference type="NCBI Taxonomy" id="3135264"/>
    <lineage>
        <taxon>Bacteria</taxon>
        <taxon>Bacillati</taxon>
        <taxon>Actinomycetota</taxon>
        <taxon>Actinomycetes</taxon>
        <taxon>Micrococcales</taxon>
        <taxon>Microbacteriaceae</taxon>
        <taxon>Microbacterium</taxon>
    </lineage>
</organism>
<dbReference type="RefSeq" id="WP_349426412.1">
    <property type="nucleotide sequence ID" value="NZ_CP151632.1"/>
</dbReference>
<dbReference type="EMBL" id="CP151632">
    <property type="protein sequence ID" value="WZO35590.1"/>
    <property type="molecule type" value="Genomic_DNA"/>
</dbReference>
<protein>
    <submittedName>
        <fullName evidence="1">DUF4916 domain-containing protein</fullName>
    </submittedName>
</protein>
<dbReference type="InterPro" id="IPR032582">
    <property type="entry name" value="DUF4916"/>
</dbReference>
<dbReference type="Gene3D" id="3.90.79.10">
    <property type="entry name" value="Nucleoside Triphosphate Pyrophosphohydrolase"/>
    <property type="match status" value="1"/>
</dbReference>
<gene>
    <name evidence="1" type="ORF">MRBLWS13_003294</name>
</gene>
<sequence length="198" mass="21820">MKDGCCANHVSATLAVASHVVWVRDADPRSARKNEKVSFLPADLYATIEASIPIACVDFVPIRRRDDGLEVGLILRESPFGQVWCHLGGRVLHGETLRQAIDRHAVDTLGLPAIVDHDPQPDFVYQWFPPAVAPHDGTAHGNDPRKHAIGLSFLVEIDGEPAPRNEALDFRYVEVGALPDRIWPGSAELIGELTRRSR</sequence>
<evidence type="ECO:0000313" key="1">
    <source>
        <dbReference type="EMBL" id="WZO35590.1"/>
    </source>
</evidence>
<dbReference type="AlphaFoldDB" id="A0AAU6SFK4"/>
<dbReference type="InterPro" id="IPR015797">
    <property type="entry name" value="NUDIX_hydrolase-like_dom_sf"/>
</dbReference>
<reference evidence="1" key="1">
    <citation type="submission" date="2024-04" db="EMBL/GenBank/DDBJ databases">
        <authorList>
            <person name="Roder T."/>
            <person name="Oberhansli S."/>
            <person name="Kreuzer M."/>
        </authorList>
    </citation>
    <scope>NUCLEOTIDE SEQUENCE</scope>
    <source>
        <strain evidence="1">LWS13-1.2</strain>
    </source>
</reference>
<proteinExistence type="predicted"/>
<dbReference type="SUPFAM" id="SSF55811">
    <property type="entry name" value="Nudix"/>
    <property type="match status" value="1"/>
</dbReference>
<accession>A0AAU6SFK4</accession>
<dbReference type="Pfam" id="PF16262">
    <property type="entry name" value="DUF4916"/>
    <property type="match status" value="1"/>
</dbReference>
<name>A0AAU6SFK4_9MICO</name>